<proteinExistence type="predicted"/>
<reference evidence="1 2" key="1">
    <citation type="journal article" date="2016" name="Mol. Biol. Evol.">
        <title>Comparative Genomics of Early-Diverging Mushroom-Forming Fungi Provides Insights into the Origins of Lignocellulose Decay Capabilities.</title>
        <authorList>
            <person name="Nagy L.G."/>
            <person name="Riley R."/>
            <person name="Tritt A."/>
            <person name="Adam C."/>
            <person name="Daum C."/>
            <person name="Floudas D."/>
            <person name="Sun H."/>
            <person name="Yadav J.S."/>
            <person name="Pangilinan J."/>
            <person name="Larsson K.H."/>
            <person name="Matsuura K."/>
            <person name="Barry K."/>
            <person name="Labutti K."/>
            <person name="Kuo R."/>
            <person name="Ohm R.A."/>
            <person name="Bhattacharya S.S."/>
            <person name="Shirouzu T."/>
            <person name="Yoshinaga Y."/>
            <person name="Martin F.M."/>
            <person name="Grigoriev I.V."/>
            <person name="Hibbett D.S."/>
        </authorList>
    </citation>
    <scope>NUCLEOTIDE SEQUENCE [LARGE SCALE GENOMIC DNA]</scope>
    <source>
        <strain evidence="1 2">CBS 109695</strain>
    </source>
</reference>
<name>A0A166QW86_9AGAM</name>
<protein>
    <submittedName>
        <fullName evidence="1">Uncharacterized protein</fullName>
    </submittedName>
</protein>
<evidence type="ECO:0000313" key="2">
    <source>
        <dbReference type="Proteomes" id="UP000076532"/>
    </source>
</evidence>
<dbReference type="InterPro" id="IPR031818">
    <property type="entry name" value="Hri1"/>
</dbReference>
<accession>A0A166QW86</accession>
<dbReference type="EMBL" id="KV417508">
    <property type="protein sequence ID" value="KZP27625.1"/>
    <property type="molecule type" value="Genomic_DNA"/>
</dbReference>
<evidence type="ECO:0000313" key="1">
    <source>
        <dbReference type="EMBL" id="KZP27625.1"/>
    </source>
</evidence>
<dbReference type="InterPro" id="IPR043047">
    <property type="entry name" value="Hri1_N_sf"/>
</dbReference>
<sequence>MALKLEEQPIGKSLPSLSHRSSIAWQSLDDPIAECPPGNEDSAVLVLSSRSYLPLRPQNPSSLETEENDDRNASLSVLMYIDLRLSLPLSPTGSVSWAFAGLRHTLRVESPRHRWDHVIDSRSSGCVDDVGETVVFDGKEVEVGEGFNPKSGVVERYFETWREEDPAPKSPFIFLSNYSEPIQSTSFMAVLGSHAIAMSQISVEKPLIAIRMNRLDSIAGKGPWQMVYSTTQSENLREQLETLLKDLVEYVQGNKRGDSLMIPPGVGQVRQLPSVWTVFDCGFISAH</sequence>
<dbReference type="STRING" id="436010.A0A166QW86"/>
<dbReference type="Pfam" id="PF16815">
    <property type="entry name" value="HRI1"/>
    <property type="match status" value="1"/>
</dbReference>
<gene>
    <name evidence="1" type="ORF">FIBSPDRAFT_928115</name>
</gene>
<dbReference type="Gene3D" id="2.40.128.320">
    <property type="entry name" value="Protein HRI1, N-terminal domain"/>
    <property type="match status" value="1"/>
</dbReference>
<dbReference type="OrthoDB" id="4045395at2759"/>
<organism evidence="1 2">
    <name type="scientific">Athelia psychrophila</name>
    <dbReference type="NCBI Taxonomy" id="1759441"/>
    <lineage>
        <taxon>Eukaryota</taxon>
        <taxon>Fungi</taxon>
        <taxon>Dikarya</taxon>
        <taxon>Basidiomycota</taxon>
        <taxon>Agaricomycotina</taxon>
        <taxon>Agaricomycetes</taxon>
        <taxon>Agaricomycetidae</taxon>
        <taxon>Atheliales</taxon>
        <taxon>Atheliaceae</taxon>
        <taxon>Athelia</taxon>
    </lineage>
</organism>
<keyword evidence="2" id="KW-1185">Reference proteome</keyword>
<dbReference type="Proteomes" id="UP000076532">
    <property type="component" value="Unassembled WGS sequence"/>
</dbReference>
<dbReference type="AlphaFoldDB" id="A0A166QW86"/>